<evidence type="ECO:0008006" key="4">
    <source>
        <dbReference type="Google" id="ProtNLM"/>
    </source>
</evidence>
<dbReference type="EMBL" id="JACSQN010000024">
    <property type="protein sequence ID" value="MBD7986182.1"/>
    <property type="molecule type" value="Genomic_DNA"/>
</dbReference>
<feature type="chain" id="PRO_5045951130" description="ABC transporter periplasmic binding protein yphF" evidence="1">
    <location>
        <begin position="27"/>
        <end position="242"/>
    </location>
</feature>
<feature type="signal peptide" evidence="1">
    <location>
        <begin position="1"/>
        <end position="26"/>
    </location>
</feature>
<comment type="caution">
    <text evidence="2">The sequence shown here is derived from an EMBL/GenBank/DDBJ whole genome shotgun (WGS) entry which is preliminary data.</text>
</comment>
<dbReference type="Proteomes" id="UP000626786">
    <property type="component" value="Unassembled WGS sequence"/>
</dbReference>
<keyword evidence="3" id="KW-1185">Reference proteome</keyword>
<protein>
    <recommendedName>
        <fullName evidence="4">ABC transporter periplasmic binding protein yphF</fullName>
    </recommendedName>
</protein>
<name>A0ABR8UDR7_9BACL</name>
<reference evidence="2 3" key="1">
    <citation type="submission" date="2020-08" db="EMBL/GenBank/DDBJ databases">
        <title>A Genomic Blueprint of the Chicken Gut Microbiome.</title>
        <authorList>
            <person name="Gilroy R."/>
            <person name="Ravi A."/>
            <person name="Getino M."/>
            <person name="Pursley I."/>
            <person name="Horton D.L."/>
            <person name="Alikhan N.-F."/>
            <person name="Baker D."/>
            <person name="Gharbi K."/>
            <person name="Hall N."/>
            <person name="Watson M."/>
            <person name="Adriaenssens E.M."/>
            <person name="Foster-Nyarko E."/>
            <person name="Jarju S."/>
            <person name="Secka A."/>
            <person name="Antonio M."/>
            <person name="Oren A."/>
            <person name="Chaudhuri R."/>
            <person name="La Ragione R.M."/>
            <person name="Hildebrand F."/>
            <person name="Pallen M.J."/>
        </authorList>
    </citation>
    <scope>NUCLEOTIDE SEQUENCE [LARGE SCALE GENOMIC DNA]</scope>
    <source>
        <strain evidence="2 3">Sa2YVA2</strain>
    </source>
</reference>
<dbReference type="RefSeq" id="WP_191696007.1">
    <property type="nucleotide sequence ID" value="NZ_JACSQN010000024.1"/>
</dbReference>
<evidence type="ECO:0000313" key="3">
    <source>
        <dbReference type="Proteomes" id="UP000626786"/>
    </source>
</evidence>
<sequence>MKAHKTKFALLLTILMTLVLSGCMYPADEKATKENPYEDQVETIQKAVDTYKESSGGLLPIKTRDLETDRYIKYPIEFSKIVPAYTEKIPSNAYENGGIFQYILIDVEENPTVKLVDLRIAERIRELNLRRQINGSLPFKEAVGENVYEIDYEKMGFKSPLMVDSPYSNVQLPIVVSGDGNFYVDYSIELNKILSEKKPDVKKGDDIRYLLEQDNLVVPAYSLPYTVNEDNEPVFVGNIKSR</sequence>
<proteinExistence type="predicted"/>
<accession>A0ABR8UDR7</accession>
<dbReference type="PROSITE" id="PS51257">
    <property type="entry name" value="PROKAR_LIPOPROTEIN"/>
    <property type="match status" value="1"/>
</dbReference>
<gene>
    <name evidence="2" type="ORF">H9649_16555</name>
</gene>
<keyword evidence="1" id="KW-0732">Signal</keyword>
<evidence type="ECO:0000256" key="1">
    <source>
        <dbReference type="SAM" id="SignalP"/>
    </source>
</evidence>
<organism evidence="2 3">
    <name type="scientific">Sporosarcina quadrami</name>
    <dbReference type="NCBI Taxonomy" id="2762234"/>
    <lineage>
        <taxon>Bacteria</taxon>
        <taxon>Bacillati</taxon>
        <taxon>Bacillota</taxon>
        <taxon>Bacilli</taxon>
        <taxon>Bacillales</taxon>
        <taxon>Caryophanaceae</taxon>
        <taxon>Sporosarcina</taxon>
    </lineage>
</organism>
<evidence type="ECO:0000313" key="2">
    <source>
        <dbReference type="EMBL" id="MBD7986182.1"/>
    </source>
</evidence>